<sequence>MKSKRIHTTISIALLFLVIYLGVFLTPVYASSDSPATEFTVGVPVDRCPMFYIDKDNGKIAGIGVDLMESAAKEAGFNVAFKAISESNLKEALDSTEYDLVMPFGSAVSSASGQATIVSDNLIQTPFTLVTTDKHSISDINTIRVGMLKSQGGVAETVKQLYPGITINLYNSMADCIKALRNEEVDALLHNSYAWSYVLQKPSYNDFKVQPSAMFSMDFRAGTLETPEGKKRIELLNEGIAAIPETKKQAIALDYTTRDLYVYTFEDYLYQYKYFLIIGTILFAALVIMLVLRQKAYFEEQKEKMRIMEDIDPLTGVLSHNGFRKKVEELLTNNPDTPYTISYNNIKDFKFINDSFGWKAGDELLKFWTERSLEVLTDKEAIGRYDGDHFVILRCIGGNEQILQDEKYILTPVRNYFSDRGKDFVVRLCSGIYVLMPDDYKDINVDKMLDYARIAERKVRESKKEGFEFYNPKQWDMGRKSAGIASRLPAAIESGEIQVWYQPQVNYKTGMITGAEALCRWKSKKDGNISPGEFIPVLEDAGLIYDLDCHVWDTVCKDLKRWNDQGRQLCVSVNLSRLDIVKNPDVADHFNTLKEFYNLLPGQLRIEITESAYVENSDTIIKTTTKLREAGFEVEMDDFGSGYSSLNMLKEVILDRIKLDLRFITGSGDQKMGRTILSYMVQMIHAIGTSIIAEGVETLEQADFLGSLGCEEMQGYYFYKPMPVDEFEELTAYPTKK</sequence>
<dbReference type="Gene3D" id="3.40.190.10">
    <property type="entry name" value="Periplasmic binding protein-like II"/>
    <property type="match status" value="2"/>
</dbReference>
<gene>
    <name evidence="4" type="ORF">bhn_III003</name>
</gene>
<dbReference type="CDD" id="cd01948">
    <property type="entry name" value="EAL"/>
    <property type="match status" value="1"/>
</dbReference>
<dbReference type="PANTHER" id="PTHR33121:SF70">
    <property type="entry name" value="SIGNALING PROTEIN YKOW"/>
    <property type="match status" value="1"/>
</dbReference>
<dbReference type="Pfam" id="PF00497">
    <property type="entry name" value="SBP_bac_3"/>
    <property type="match status" value="1"/>
</dbReference>
<feature type="transmembrane region" description="Helical" evidence="1">
    <location>
        <begin position="274"/>
        <end position="292"/>
    </location>
</feature>
<dbReference type="SMART" id="SM00267">
    <property type="entry name" value="GGDEF"/>
    <property type="match status" value="1"/>
</dbReference>
<dbReference type="InterPro" id="IPR000160">
    <property type="entry name" value="GGDEF_dom"/>
</dbReference>
<evidence type="ECO:0000313" key="5">
    <source>
        <dbReference type="Proteomes" id="UP000179284"/>
    </source>
</evidence>
<reference evidence="5" key="1">
    <citation type="submission" date="2016-10" db="EMBL/GenBank/DDBJ databases">
        <title>The complete genome sequence of the rumen bacterium Butyrivibrio hungatei MB2003.</title>
        <authorList>
            <person name="Palevich N."/>
            <person name="Kelly W.J."/>
            <person name="Leahy S.C."/>
            <person name="Altermann E."/>
            <person name="Rakonjac J."/>
            <person name="Attwood G.T."/>
        </authorList>
    </citation>
    <scope>NUCLEOTIDE SEQUENCE [LARGE SCALE GENOMIC DNA]</scope>
    <source>
        <strain evidence="5">MB2003</strain>
    </source>
</reference>
<dbReference type="PROSITE" id="PS50887">
    <property type="entry name" value="GGDEF"/>
    <property type="match status" value="1"/>
</dbReference>
<evidence type="ECO:0000313" key="4">
    <source>
        <dbReference type="EMBL" id="AOZ94951.1"/>
    </source>
</evidence>
<dbReference type="SUPFAM" id="SSF53850">
    <property type="entry name" value="Periplasmic binding protein-like II"/>
    <property type="match status" value="1"/>
</dbReference>
<keyword evidence="1" id="KW-0472">Membrane</keyword>
<dbReference type="SUPFAM" id="SSF55073">
    <property type="entry name" value="Nucleotide cyclase"/>
    <property type="match status" value="1"/>
</dbReference>
<dbReference type="InterPro" id="IPR001633">
    <property type="entry name" value="EAL_dom"/>
</dbReference>
<evidence type="ECO:0000259" key="2">
    <source>
        <dbReference type="PROSITE" id="PS50883"/>
    </source>
</evidence>
<dbReference type="SUPFAM" id="SSF141868">
    <property type="entry name" value="EAL domain-like"/>
    <property type="match status" value="1"/>
</dbReference>
<dbReference type="InterPro" id="IPR001638">
    <property type="entry name" value="Solute-binding_3/MltF_N"/>
</dbReference>
<name>A0A1D9NXP8_9FIRM</name>
<dbReference type="InterPro" id="IPR035919">
    <property type="entry name" value="EAL_sf"/>
</dbReference>
<dbReference type="Proteomes" id="UP000179284">
    <property type="component" value="Chromosome II"/>
</dbReference>
<dbReference type="KEGG" id="bhu:bhn_III003"/>
<dbReference type="RefSeq" id="WP_022766957.1">
    <property type="nucleotide sequence ID" value="NZ_CP017830.1"/>
</dbReference>
<feature type="domain" description="EAL" evidence="2">
    <location>
        <begin position="481"/>
        <end position="735"/>
    </location>
</feature>
<dbReference type="SMART" id="SM00062">
    <property type="entry name" value="PBPb"/>
    <property type="match status" value="1"/>
</dbReference>
<dbReference type="SMART" id="SM00052">
    <property type="entry name" value="EAL"/>
    <property type="match status" value="1"/>
</dbReference>
<dbReference type="InterPro" id="IPR029787">
    <property type="entry name" value="Nucleotide_cyclase"/>
</dbReference>
<keyword evidence="1" id="KW-1133">Transmembrane helix</keyword>
<dbReference type="Pfam" id="PF00563">
    <property type="entry name" value="EAL"/>
    <property type="match status" value="1"/>
</dbReference>
<protein>
    <submittedName>
        <fullName evidence="4">SBP/EAL domain-containing protein</fullName>
    </submittedName>
</protein>
<keyword evidence="5" id="KW-1185">Reference proteome</keyword>
<evidence type="ECO:0000256" key="1">
    <source>
        <dbReference type="SAM" id="Phobius"/>
    </source>
</evidence>
<dbReference type="AlphaFoldDB" id="A0A1D9NXP8"/>
<dbReference type="InterPro" id="IPR043128">
    <property type="entry name" value="Rev_trsase/Diguanyl_cyclase"/>
</dbReference>
<dbReference type="GO" id="GO:0071111">
    <property type="term" value="F:cyclic-guanylate-specific phosphodiesterase activity"/>
    <property type="evidence" value="ECO:0007669"/>
    <property type="project" value="InterPro"/>
</dbReference>
<dbReference type="InterPro" id="IPR050706">
    <property type="entry name" value="Cyclic-di-GMP_PDE-like"/>
</dbReference>
<dbReference type="Gene3D" id="3.20.20.450">
    <property type="entry name" value="EAL domain"/>
    <property type="match status" value="1"/>
</dbReference>
<evidence type="ECO:0000259" key="3">
    <source>
        <dbReference type="PROSITE" id="PS50887"/>
    </source>
</evidence>
<dbReference type="NCBIfam" id="TIGR00254">
    <property type="entry name" value="GGDEF"/>
    <property type="match status" value="1"/>
</dbReference>
<dbReference type="Gene3D" id="3.30.70.270">
    <property type="match status" value="1"/>
</dbReference>
<feature type="domain" description="GGDEF" evidence="3">
    <location>
        <begin position="337"/>
        <end position="472"/>
    </location>
</feature>
<dbReference type="PROSITE" id="PS50883">
    <property type="entry name" value="EAL"/>
    <property type="match status" value="1"/>
</dbReference>
<dbReference type="OrthoDB" id="9805474at2"/>
<dbReference type="EMBL" id="CP017830">
    <property type="protein sequence ID" value="AOZ94951.1"/>
    <property type="molecule type" value="Genomic_DNA"/>
</dbReference>
<dbReference type="PANTHER" id="PTHR33121">
    <property type="entry name" value="CYCLIC DI-GMP PHOSPHODIESTERASE PDEF"/>
    <property type="match status" value="1"/>
</dbReference>
<accession>A0A1D9NXP8</accession>
<keyword evidence="1" id="KW-0812">Transmembrane</keyword>
<proteinExistence type="predicted"/>
<dbReference type="Pfam" id="PF00990">
    <property type="entry name" value="GGDEF"/>
    <property type="match status" value="1"/>
</dbReference>
<organism evidence="4 5">
    <name type="scientific">Butyrivibrio hungatei</name>
    <dbReference type="NCBI Taxonomy" id="185008"/>
    <lineage>
        <taxon>Bacteria</taxon>
        <taxon>Bacillati</taxon>
        <taxon>Bacillota</taxon>
        <taxon>Clostridia</taxon>
        <taxon>Lachnospirales</taxon>
        <taxon>Lachnospiraceae</taxon>
        <taxon>Butyrivibrio</taxon>
    </lineage>
</organism>